<dbReference type="EMBL" id="CP133762">
    <property type="protein sequence ID" value="WMX48133.1"/>
    <property type="molecule type" value="Genomic_DNA"/>
</dbReference>
<proteinExistence type="predicted"/>
<evidence type="ECO:0000313" key="3">
    <source>
        <dbReference type="Proteomes" id="UP001250858"/>
    </source>
</evidence>
<protein>
    <submittedName>
        <fullName evidence="2">Uncharacterized protein</fullName>
    </submittedName>
</protein>
<dbReference type="RefSeq" id="WP_164986136.1">
    <property type="nucleotide sequence ID" value="NZ_CP133762.1"/>
</dbReference>
<evidence type="ECO:0000256" key="1">
    <source>
        <dbReference type="SAM" id="Phobius"/>
    </source>
</evidence>
<keyword evidence="1" id="KW-0472">Membrane</keyword>
<sequence length="52" mass="5806">MDWFDGDSGGRDNHGLDAGGEWNWVNVGCIAFFVLLAVIMFTVLGWARDLLF</sequence>
<gene>
    <name evidence="2" type="ORF">RGF97_29635</name>
</gene>
<accession>A0ABY9S2J5</accession>
<feature type="transmembrane region" description="Helical" evidence="1">
    <location>
        <begin position="24"/>
        <end position="47"/>
    </location>
</feature>
<organism evidence="2 3">
    <name type="scientific">Streptomyces roseicoloratus</name>
    <dbReference type="NCBI Taxonomy" id="2508722"/>
    <lineage>
        <taxon>Bacteria</taxon>
        <taxon>Bacillati</taxon>
        <taxon>Actinomycetota</taxon>
        <taxon>Actinomycetes</taxon>
        <taxon>Kitasatosporales</taxon>
        <taxon>Streptomycetaceae</taxon>
        <taxon>Streptomyces</taxon>
    </lineage>
</organism>
<keyword evidence="1" id="KW-1133">Transmembrane helix</keyword>
<evidence type="ECO:0000313" key="2">
    <source>
        <dbReference type="EMBL" id="WMX48133.1"/>
    </source>
</evidence>
<name>A0ABY9S2J5_9ACTN</name>
<keyword evidence="3" id="KW-1185">Reference proteome</keyword>
<keyword evidence="1" id="KW-0812">Transmembrane</keyword>
<dbReference type="Proteomes" id="UP001250858">
    <property type="component" value="Chromosome"/>
</dbReference>
<reference evidence="2 3" key="1">
    <citation type="submission" date="2023-09" db="EMBL/GenBank/DDBJ databases">
        <title>Complete genome of Streptomyces roseicoloratus T14.</title>
        <authorList>
            <person name="Bashizi T."/>
            <person name="Kim M.-J."/>
            <person name="Lee G."/>
            <person name="Tagele S.B."/>
            <person name="Shin J.-H."/>
        </authorList>
    </citation>
    <scope>NUCLEOTIDE SEQUENCE [LARGE SCALE GENOMIC DNA]</scope>
    <source>
        <strain evidence="2 3">T14</strain>
    </source>
</reference>